<comment type="caution">
    <text evidence="1">The sequence shown here is derived from an EMBL/GenBank/DDBJ whole genome shotgun (WGS) entry which is preliminary data.</text>
</comment>
<accession>A0A370UEH1</accession>
<organism evidence="1 2">
    <name type="scientific">Marinomonas piezotolerans</name>
    <dbReference type="NCBI Taxonomy" id="2213058"/>
    <lineage>
        <taxon>Bacteria</taxon>
        <taxon>Pseudomonadati</taxon>
        <taxon>Pseudomonadota</taxon>
        <taxon>Gammaproteobacteria</taxon>
        <taxon>Oceanospirillales</taxon>
        <taxon>Oceanospirillaceae</taxon>
        <taxon>Marinomonas</taxon>
    </lineage>
</organism>
<keyword evidence="2" id="KW-1185">Reference proteome</keyword>
<evidence type="ECO:0000313" key="2">
    <source>
        <dbReference type="Proteomes" id="UP000254326"/>
    </source>
</evidence>
<dbReference type="OrthoDB" id="5402285at2"/>
<sequence>MNTYLTTEQLADRIHYNPRTIRNELLDICLFEGRHYVRPFNRRKILFIWETIEQDMLAQSEDTIALATAVEEE</sequence>
<dbReference type="AlphaFoldDB" id="A0A370UEH1"/>
<evidence type="ECO:0000313" key="1">
    <source>
        <dbReference type="EMBL" id="RDL46187.1"/>
    </source>
</evidence>
<gene>
    <name evidence="1" type="ORF">DN730_03890</name>
</gene>
<evidence type="ECO:0008006" key="3">
    <source>
        <dbReference type="Google" id="ProtNLM"/>
    </source>
</evidence>
<proteinExistence type="predicted"/>
<reference evidence="1 2" key="1">
    <citation type="submission" date="2018-06" db="EMBL/GenBank/DDBJ databases">
        <title>Marinomonas sp. YLB-05 draft genome sequence.</title>
        <authorList>
            <person name="Yu L."/>
            <person name="Tang X."/>
        </authorList>
    </citation>
    <scope>NUCLEOTIDE SEQUENCE [LARGE SCALE GENOMIC DNA]</scope>
    <source>
        <strain evidence="1 2">YLB-05</strain>
    </source>
</reference>
<protein>
    <recommendedName>
        <fullName evidence="3">DNA-binding protein</fullName>
    </recommendedName>
</protein>
<dbReference type="RefSeq" id="WP_115466773.1">
    <property type="nucleotide sequence ID" value="NZ_QKRA01000001.1"/>
</dbReference>
<dbReference type="EMBL" id="QKRA01000001">
    <property type="protein sequence ID" value="RDL46187.1"/>
    <property type="molecule type" value="Genomic_DNA"/>
</dbReference>
<dbReference type="Proteomes" id="UP000254326">
    <property type="component" value="Unassembled WGS sequence"/>
</dbReference>
<name>A0A370UEH1_9GAMM</name>